<protein>
    <submittedName>
        <fullName evidence="1">Mitotic spindle assembly checkpoint protein mad2</fullName>
    </submittedName>
</protein>
<sequence length="290" mass="33481">MQTVADDLHVSKTCIFKLKQNIDQGVDLAYVHGGGSRKISTLEDDASLVNWIQRNPFGTAVKAAYETHFPGSISTVRQHIREFGLKHYSASKKFALEPQHKQDRLNFANLYVNENADFWERVIFSDEKIFQSSHDGPVRVYRPANTRYEERYIKPTHRSEWLVQRIVNKVALVITNVKTLEVMERWDFNVQYEGNIHQGNDQVSDKPLKQIRNEIRDVMKQIASSVAYLPLLDCLCSFDIQIYTKSDVVLPNEWADAEPANVKNAQSVKMRSFSTNIHKMETVVTYKNDD</sequence>
<dbReference type="Proteomes" id="UP001056778">
    <property type="component" value="Chromosome 3"/>
</dbReference>
<keyword evidence="2" id="KW-1185">Reference proteome</keyword>
<gene>
    <name evidence="1" type="ORF">MML48_3g00018732</name>
</gene>
<organism evidence="1 2">
    <name type="scientific">Holotrichia oblita</name>
    <name type="common">Chafer beetle</name>
    <dbReference type="NCBI Taxonomy" id="644536"/>
    <lineage>
        <taxon>Eukaryota</taxon>
        <taxon>Metazoa</taxon>
        <taxon>Ecdysozoa</taxon>
        <taxon>Arthropoda</taxon>
        <taxon>Hexapoda</taxon>
        <taxon>Insecta</taxon>
        <taxon>Pterygota</taxon>
        <taxon>Neoptera</taxon>
        <taxon>Endopterygota</taxon>
        <taxon>Coleoptera</taxon>
        <taxon>Polyphaga</taxon>
        <taxon>Scarabaeiformia</taxon>
        <taxon>Scarabaeidae</taxon>
        <taxon>Melolonthinae</taxon>
        <taxon>Holotrichia</taxon>
    </lineage>
</organism>
<name>A0ACB9TF06_HOLOL</name>
<evidence type="ECO:0000313" key="1">
    <source>
        <dbReference type="EMBL" id="KAI4465412.1"/>
    </source>
</evidence>
<comment type="caution">
    <text evidence="1">The sequence shown here is derived from an EMBL/GenBank/DDBJ whole genome shotgun (WGS) entry which is preliminary data.</text>
</comment>
<proteinExistence type="predicted"/>
<reference evidence="1" key="1">
    <citation type="submission" date="2022-04" db="EMBL/GenBank/DDBJ databases">
        <title>Chromosome-scale genome assembly of Holotrichia oblita Faldermann.</title>
        <authorList>
            <person name="Rongchong L."/>
        </authorList>
    </citation>
    <scope>NUCLEOTIDE SEQUENCE</scope>
    <source>
        <strain evidence="1">81SQS9</strain>
    </source>
</reference>
<accession>A0ACB9TF06</accession>
<dbReference type="EMBL" id="CM043017">
    <property type="protein sequence ID" value="KAI4465412.1"/>
    <property type="molecule type" value="Genomic_DNA"/>
</dbReference>
<evidence type="ECO:0000313" key="2">
    <source>
        <dbReference type="Proteomes" id="UP001056778"/>
    </source>
</evidence>